<dbReference type="SMART" id="SM00260">
    <property type="entry name" value="CheW"/>
    <property type="match status" value="1"/>
</dbReference>
<name>A0A0S6W380_9BACT</name>
<dbReference type="InterPro" id="IPR036061">
    <property type="entry name" value="CheW-like_dom_sf"/>
</dbReference>
<dbReference type="EMBL" id="DF820459">
    <property type="protein sequence ID" value="GAK52729.1"/>
    <property type="molecule type" value="Genomic_DNA"/>
</dbReference>
<protein>
    <submittedName>
        <fullName evidence="2">CheW protein</fullName>
    </submittedName>
</protein>
<gene>
    <name evidence="2" type="ORF">U14_03985</name>
</gene>
<dbReference type="Pfam" id="PF01584">
    <property type="entry name" value="CheW"/>
    <property type="match status" value="1"/>
</dbReference>
<dbReference type="GO" id="GO:0005829">
    <property type="term" value="C:cytosol"/>
    <property type="evidence" value="ECO:0007669"/>
    <property type="project" value="TreeGrafter"/>
</dbReference>
<dbReference type="PROSITE" id="PS50851">
    <property type="entry name" value="CHEW"/>
    <property type="match status" value="1"/>
</dbReference>
<dbReference type="STRING" id="1499966.U14_03985"/>
<dbReference type="Proteomes" id="UP000030700">
    <property type="component" value="Unassembled WGS sequence"/>
</dbReference>
<evidence type="ECO:0000259" key="1">
    <source>
        <dbReference type="PROSITE" id="PS50851"/>
    </source>
</evidence>
<dbReference type="PANTHER" id="PTHR22617:SF23">
    <property type="entry name" value="CHEMOTAXIS PROTEIN CHEW"/>
    <property type="match status" value="1"/>
</dbReference>
<dbReference type="InterPro" id="IPR039315">
    <property type="entry name" value="CheW"/>
</dbReference>
<dbReference type="GO" id="GO:0007165">
    <property type="term" value="P:signal transduction"/>
    <property type="evidence" value="ECO:0007669"/>
    <property type="project" value="InterPro"/>
</dbReference>
<dbReference type="InterPro" id="IPR002545">
    <property type="entry name" value="CheW-lke_dom"/>
</dbReference>
<feature type="domain" description="CheW-like" evidence="1">
    <location>
        <begin position="5"/>
        <end position="145"/>
    </location>
</feature>
<proteinExistence type="predicted"/>
<accession>A0A0S6W380</accession>
<evidence type="ECO:0000313" key="2">
    <source>
        <dbReference type="EMBL" id="GAK52729.1"/>
    </source>
</evidence>
<dbReference type="GO" id="GO:0006935">
    <property type="term" value="P:chemotaxis"/>
    <property type="evidence" value="ECO:0007669"/>
    <property type="project" value="InterPro"/>
</dbReference>
<dbReference type="PANTHER" id="PTHR22617">
    <property type="entry name" value="CHEMOTAXIS SENSOR HISTIDINE KINASE-RELATED"/>
    <property type="match status" value="1"/>
</dbReference>
<sequence length="146" mass="16356">MNAELMQYMTFWVGANLCAVNALDVQEILHYQKITPVALTPEYVRGLMNLRGNILTVIDLRRLFGLPSLPDETTGMHLVVQAEGEAISFFVDRMDTIVEIVAEQLLPPPDTAQSAIARYIASVSRVDDHLMMLLNLETVLDIQERG</sequence>
<keyword evidence="3" id="KW-1185">Reference proteome</keyword>
<dbReference type="Gene3D" id="2.40.50.180">
    <property type="entry name" value="CheA-289, Domain 4"/>
    <property type="match status" value="1"/>
</dbReference>
<dbReference type="SUPFAM" id="SSF50341">
    <property type="entry name" value="CheW-like"/>
    <property type="match status" value="1"/>
</dbReference>
<dbReference type="Gene3D" id="2.30.30.40">
    <property type="entry name" value="SH3 Domains"/>
    <property type="match status" value="1"/>
</dbReference>
<evidence type="ECO:0000313" key="3">
    <source>
        <dbReference type="Proteomes" id="UP000030700"/>
    </source>
</evidence>
<reference evidence="2" key="1">
    <citation type="journal article" date="2015" name="PeerJ">
        <title>First genomic representation of candidate bacterial phylum KSB3 points to enhanced environmental sensing as a trigger of wastewater bulking.</title>
        <authorList>
            <person name="Sekiguchi Y."/>
            <person name="Ohashi A."/>
            <person name="Parks D.H."/>
            <person name="Yamauchi T."/>
            <person name="Tyson G.W."/>
            <person name="Hugenholtz P."/>
        </authorList>
    </citation>
    <scope>NUCLEOTIDE SEQUENCE [LARGE SCALE GENOMIC DNA]</scope>
</reference>
<dbReference type="AlphaFoldDB" id="A0A0S6W380"/>
<dbReference type="HOGENOM" id="CLU_048995_3_1_0"/>
<organism evidence="2">
    <name type="scientific">Candidatus Moduliflexus flocculans</name>
    <dbReference type="NCBI Taxonomy" id="1499966"/>
    <lineage>
        <taxon>Bacteria</taxon>
        <taxon>Candidatus Moduliflexota</taxon>
        <taxon>Candidatus Moduliflexia</taxon>
        <taxon>Candidatus Moduliflexales</taxon>
        <taxon>Candidatus Moduliflexaceae</taxon>
    </lineage>
</organism>